<protein>
    <submittedName>
        <fullName evidence="2">Uncharacterized protein</fullName>
    </submittedName>
</protein>
<keyword evidence="1" id="KW-0732">Signal</keyword>
<proteinExistence type="predicted"/>
<accession>A0A969WC22</accession>
<gene>
    <name evidence="2" type="ORF">G7Y82_14035</name>
</gene>
<dbReference type="AlphaFoldDB" id="A0A969WC22"/>
<keyword evidence="3" id="KW-1185">Reference proteome</keyword>
<comment type="caution">
    <text evidence="2">The sequence shown here is derived from an EMBL/GenBank/DDBJ whole genome shotgun (WGS) entry which is preliminary data.</text>
</comment>
<evidence type="ECO:0000313" key="3">
    <source>
        <dbReference type="Proteomes" id="UP000653472"/>
    </source>
</evidence>
<organism evidence="2 3">
    <name type="scientific">Solimonas marina</name>
    <dbReference type="NCBI Taxonomy" id="2714601"/>
    <lineage>
        <taxon>Bacteria</taxon>
        <taxon>Pseudomonadati</taxon>
        <taxon>Pseudomonadota</taxon>
        <taxon>Gammaproteobacteria</taxon>
        <taxon>Nevskiales</taxon>
        <taxon>Nevskiaceae</taxon>
        <taxon>Solimonas</taxon>
    </lineage>
</organism>
<feature type="signal peptide" evidence="1">
    <location>
        <begin position="1"/>
        <end position="34"/>
    </location>
</feature>
<feature type="chain" id="PRO_5037721555" evidence="1">
    <location>
        <begin position="35"/>
        <end position="557"/>
    </location>
</feature>
<evidence type="ECO:0000256" key="1">
    <source>
        <dbReference type="SAM" id="SignalP"/>
    </source>
</evidence>
<dbReference type="Proteomes" id="UP000653472">
    <property type="component" value="Unassembled WGS sequence"/>
</dbReference>
<reference evidence="2" key="1">
    <citation type="submission" date="2020-03" db="EMBL/GenBank/DDBJ databases">
        <title>Solimonas marina sp. nov., isolated from deep seawater of the Pacific Ocean.</title>
        <authorList>
            <person name="Liu X."/>
            <person name="Lai Q."/>
            <person name="Sun F."/>
            <person name="Gai Y."/>
            <person name="Li G."/>
            <person name="Shao Z."/>
        </authorList>
    </citation>
    <scope>NUCLEOTIDE SEQUENCE</scope>
    <source>
        <strain evidence="2">C16B3</strain>
    </source>
</reference>
<evidence type="ECO:0000313" key="2">
    <source>
        <dbReference type="EMBL" id="NKF23434.1"/>
    </source>
</evidence>
<dbReference type="RefSeq" id="WP_168148766.1">
    <property type="nucleotide sequence ID" value="NZ_JAAVXB010000008.1"/>
</dbReference>
<sequence>MPASRQIRLHSAGYRCRILTLAVVAWLVSASASAADSLPSITADALELAVASQQASVPERPALYVGSTLKGAVLRDVRVWIDRQPVVRYQFSEAQARALNAGGLWRLAVLPGDGAAHHLVAEFRASQDDGQLQHQLIVAQLDRSLVGGAGVAQMLVIGGGGLLHHADLALASVGSDALAREADTLLAGGEPFAAAVRYALAPGVDPLRVQAARAALGLVAADAPTVPLLSQFNAVLAAGGDVDAGLKQVADGSAVRDVGLSVKDLANVTRGYRALRAGQHDEATTAFRAVRSPGPYSNAALLGLGWTYLVPHRGLVAAADIPLRPSGADAVAQARRASPFRYLQAVAEGAHADDVRAALVPWVELIGRDPLDPAVQEGMLVVPYALDHVGAHRQALDYYSRAVQKLEAARTTLKQAAADVDGGRELGDVDARDADARSGWSRQLVERRDDQLAVPVRSLIDAPAVAAALHDYRQLQEIDRVLSADEDRLDASGADLRARISALRRRVAMARDASAAQARAAMHDELARLDRQTSVYLAEAEFAIARLYDRAPHGDGS</sequence>
<dbReference type="EMBL" id="JAAVXB010000008">
    <property type="protein sequence ID" value="NKF23434.1"/>
    <property type="molecule type" value="Genomic_DNA"/>
</dbReference>
<name>A0A969WC22_9GAMM</name>